<evidence type="ECO:0000313" key="4">
    <source>
        <dbReference type="Proteomes" id="UP001497516"/>
    </source>
</evidence>
<evidence type="ECO:0000259" key="2">
    <source>
        <dbReference type="Pfam" id="PF14214"/>
    </source>
</evidence>
<feature type="compositionally biased region" description="Polar residues" evidence="1">
    <location>
        <begin position="10"/>
        <end position="33"/>
    </location>
</feature>
<keyword evidence="4" id="KW-1185">Reference proteome</keyword>
<dbReference type="PANTHER" id="PTHR45786:SF74">
    <property type="entry name" value="ATP-DEPENDENT DNA HELICASE"/>
    <property type="match status" value="1"/>
</dbReference>
<proteinExistence type="predicted"/>
<dbReference type="AlphaFoldDB" id="A0AAV2G1V3"/>
<protein>
    <recommendedName>
        <fullName evidence="2">Helitron helicase-like domain-containing protein</fullName>
    </recommendedName>
</protein>
<sequence length="1112" mass="126950">MPPRKRKQQSKPLISNRLRSSVPEQIFPQQSPPASLYEYDQPSASNCLTRTPPRKFPVPSSKSVPAFMNLDQPPRDPYIDPSIEQVGVAGASNGRRQIPTARMPLHDDILNIGKPECVCAFCGAMFWPLERLDRRRPTNNPVYTLCCQKGRVSLPLLQQPPPLLADLLRLGGSPMSKHFKDNIRPYNGALCFTSFGASIDPRSLLSGGPCSMVICGENDHRIGSLLPPDGEKPKFDQLYVFEPENEIDHRLSNLASRDSQLLPEFLTALLQMLDQHNVLVKTFRRVRQHLQDSNAPHMKLRIFRAKSINRQYDLPTSADVAMLNPGDFIPDRDDRDIIVDHIYEGLKRITSLNPKFDALHFPLLFPYGEDGYHPLIKYNQSRGPHSMRRQCVTQREYYAFRLQYRQHEGRTLVQAGKALQHYCIYAFSSVELNRLEFLRCHQPELRAEVYQGLQDAMARGDLDGDKVRHVVLPGTYIGNPRNMQQLYHDAMAVVEFYGNPDLFITFMCNSLWEEMSQAFDAMVGTNSADKPMVVARIFHIKLYILIDDIKRENYYGKTIAIMYTVEYEKRGLPNIHLLVWLEEPDKLRTTADVDAIISAEIPDPELDPVGYEAVVKYMLHGPCGDSNKNAPCMRDKKCSKVGKCSKHIPKEFNSATTFDKSSCVAYKRSDSGIQVQKGSAFLDNRHVVPYNRNLLVRMQAYINVEVCHKGKLIKYLFKYVTKGPDISLVIAEDSVAPHNNPLTQTARRRDEIQQFIDCRSLSSYEAIWRLNEYPIQVRKPSVVRLGVHLDGQQKVSYKKQSNVRNVLGNPNAGKTHLTEWFALNRRDPEARKLTYSQIPNKYTWLADCKEWDTCKRGFAIGRVAYVSPSSGDVFFLRIMLSKVRGALSYTLLRTVAGEVCPDFEKACDRLGLPSDSSEWIRVFNEIASSSMPRTIRSTFVSMLMFCEISSPIALFNAAWRLMVDDYAYTISGNRQSRDQNPTDERLQNWVLRQLQQLLGSHSSTLQDFNLPIPNNDVVDDGTNSLINDHLNFDVEEQQHLLENMVHSLNMEKLHVYSSMVSSMHNNKMMSLLIRPWRNGNDISLQRNNSQAKEFIKDSCFGCFIRNCSNSIA</sequence>
<accession>A0AAV2G1V3</accession>
<feature type="region of interest" description="Disordered" evidence="1">
    <location>
        <begin position="1"/>
        <end position="65"/>
    </location>
</feature>
<dbReference type="Pfam" id="PF14214">
    <property type="entry name" value="Helitron_like_N"/>
    <property type="match status" value="1"/>
</dbReference>
<gene>
    <name evidence="3" type="ORF">LTRI10_LOCUS43683</name>
</gene>
<dbReference type="InterPro" id="IPR025476">
    <property type="entry name" value="Helitron_helicase-like"/>
</dbReference>
<name>A0AAV2G1V3_9ROSI</name>
<reference evidence="3 4" key="1">
    <citation type="submission" date="2024-04" db="EMBL/GenBank/DDBJ databases">
        <authorList>
            <person name="Fracassetti M."/>
        </authorList>
    </citation>
    <scope>NUCLEOTIDE SEQUENCE [LARGE SCALE GENOMIC DNA]</scope>
</reference>
<evidence type="ECO:0000256" key="1">
    <source>
        <dbReference type="SAM" id="MobiDB-lite"/>
    </source>
</evidence>
<evidence type="ECO:0000313" key="3">
    <source>
        <dbReference type="EMBL" id="CAL1403778.1"/>
    </source>
</evidence>
<organism evidence="3 4">
    <name type="scientific">Linum trigynum</name>
    <dbReference type="NCBI Taxonomy" id="586398"/>
    <lineage>
        <taxon>Eukaryota</taxon>
        <taxon>Viridiplantae</taxon>
        <taxon>Streptophyta</taxon>
        <taxon>Embryophyta</taxon>
        <taxon>Tracheophyta</taxon>
        <taxon>Spermatophyta</taxon>
        <taxon>Magnoliopsida</taxon>
        <taxon>eudicotyledons</taxon>
        <taxon>Gunneridae</taxon>
        <taxon>Pentapetalae</taxon>
        <taxon>rosids</taxon>
        <taxon>fabids</taxon>
        <taxon>Malpighiales</taxon>
        <taxon>Linaceae</taxon>
        <taxon>Linum</taxon>
    </lineage>
</organism>
<feature type="domain" description="Helitron helicase-like" evidence="2">
    <location>
        <begin position="397"/>
        <end position="579"/>
    </location>
</feature>
<dbReference type="Proteomes" id="UP001497516">
    <property type="component" value="Chromosome 7"/>
</dbReference>
<dbReference type="PANTHER" id="PTHR45786">
    <property type="entry name" value="DNA BINDING PROTEIN-LIKE"/>
    <property type="match status" value="1"/>
</dbReference>
<dbReference type="EMBL" id="OZ034820">
    <property type="protein sequence ID" value="CAL1403778.1"/>
    <property type="molecule type" value="Genomic_DNA"/>
</dbReference>